<dbReference type="Proteomes" id="UP000001349">
    <property type="component" value="Chromosome"/>
</dbReference>
<evidence type="ECO:0000313" key="5">
    <source>
        <dbReference type="EMBL" id="ACL75282.1"/>
    </source>
</evidence>
<accession>B8I8P9</accession>
<dbReference type="Gene3D" id="3.40.50.720">
    <property type="entry name" value="NAD(P)-binding Rossmann-like Domain"/>
    <property type="match status" value="1"/>
</dbReference>
<organism evidence="5 6">
    <name type="scientific">Ruminiclostridium cellulolyticum (strain ATCC 35319 / DSM 5812 / JCM 6584 / H10)</name>
    <name type="common">Clostridium cellulolyticum</name>
    <dbReference type="NCBI Taxonomy" id="394503"/>
    <lineage>
        <taxon>Bacteria</taxon>
        <taxon>Bacillati</taxon>
        <taxon>Bacillota</taxon>
        <taxon>Clostridia</taxon>
        <taxon>Eubacteriales</taxon>
        <taxon>Oscillospiraceae</taxon>
        <taxon>Ruminiclostridium</taxon>
    </lineage>
</organism>
<evidence type="ECO:0000256" key="2">
    <source>
        <dbReference type="ARBA" id="ARBA00023002"/>
    </source>
</evidence>
<evidence type="ECO:0000256" key="3">
    <source>
        <dbReference type="ARBA" id="ARBA00023221"/>
    </source>
</evidence>
<dbReference type="PRINTS" id="PR00081">
    <property type="entry name" value="GDHRDH"/>
</dbReference>
<dbReference type="OrthoDB" id="9803333at2"/>
<dbReference type="PANTHER" id="PTHR42879">
    <property type="entry name" value="3-OXOACYL-(ACYL-CARRIER-PROTEIN) REDUCTASE"/>
    <property type="match status" value="1"/>
</dbReference>
<dbReference type="RefSeq" id="WP_015924440.1">
    <property type="nucleotide sequence ID" value="NC_011898.1"/>
</dbReference>
<dbReference type="InterPro" id="IPR020904">
    <property type="entry name" value="Sc_DH/Rdtase_CS"/>
</dbReference>
<sequence length="246" mass="26627">MAKVAIVTGGSRGLGRAMVLRLGKMGYNVVMNYVSDSSGKECEKNLEELRKMGVDGIYIQADASTYEGCETVVKAAVEKFGDKIDVLVNNAGVSNNAEFYKQDHADYEWLIRVNLLSVMHMTRLVLPYMVEAKKGNIINISSIGGLMGVINQADYCATKSGIIGFTRALALEYASRNIRVNAICPGMIDTDILKGVNQDELNALAATIPLGKIGDPECIAGSMQYLIENDYTTGVYLTPNGGIHMP</sequence>
<keyword evidence="6" id="KW-1185">Reference proteome</keyword>
<dbReference type="eggNOG" id="COG1028">
    <property type="taxonomic scope" value="Bacteria"/>
</dbReference>
<dbReference type="InterPro" id="IPR002347">
    <property type="entry name" value="SDR_fam"/>
</dbReference>
<evidence type="ECO:0000256" key="1">
    <source>
        <dbReference type="ARBA" id="ARBA00006484"/>
    </source>
</evidence>
<dbReference type="PROSITE" id="PS00061">
    <property type="entry name" value="ADH_SHORT"/>
    <property type="match status" value="1"/>
</dbReference>
<dbReference type="GO" id="GO:0008202">
    <property type="term" value="P:steroid metabolic process"/>
    <property type="evidence" value="ECO:0007669"/>
    <property type="project" value="UniProtKB-KW"/>
</dbReference>
<dbReference type="EMBL" id="CP001348">
    <property type="protein sequence ID" value="ACL75282.1"/>
    <property type="molecule type" value="Genomic_DNA"/>
</dbReference>
<reference evidence="5 6" key="1">
    <citation type="submission" date="2009-01" db="EMBL/GenBank/DDBJ databases">
        <title>Complete sequence of Clostridium cellulolyticum H10.</title>
        <authorList>
            <consortium name="US DOE Joint Genome Institute"/>
            <person name="Lucas S."/>
            <person name="Copeland A."/>
            <person name="Lapidus A."/>
            <person name="Glavina del Rio T."/>
            <person name="Dalin E."/>
            <person name="Tice H."/>
            <person name="Bruce D."/>
            <person name="Goodwin L."/>
            <person name="Pitluck S."/>
            <person name="Chertkov O."/>
            <person name="Saunders E."/>
            <person name="Brettin T."/>
            <person name="Detter J.C."/>
            <person name="Han C."/>
            <person name="Larimer F."/>
            <person name="Land M."/>
            <person name="Hauser L."/>
            <person name="Kyrpides N."/>
            <person name="Ivanova N."/>
            <person name="Zhou J."/>
            <person name="Richardson P."/>
        </authorList>
    </citation>
    <scope>NUCLEOTIDE SEQUENCE [LARGE SCALE GENOMIC DNA]</scope>
    <source>
        <strain evidence="6">ATCC 35319 / DSM 5812 / JCM 6584 / H10</strain>
    </source>
</reference>
<dbReference type="PRINTS" id="PR00080">
    <property type="entry name" value="SDRFAMILY"/>
</dbReference>
<comment type="similarity">
    <text evidence="1 4">Belongs to the short-chain dehydrogenases/reductases (SDR) family.</text>
</comment>
<keyword evidence="2" id="KW-0560">Oxidoreductase</keyword>
<proteinExistence type="inferred from homology"/>
<gene>
    <name evidence="5" type="ordered locus">Ccel_0911</name>
</gene>
<dbReference type="KEGG" id="cce:Ccel_0911"/>
<dbReference type="InterPro" id="IPR050259">
    <property type="entry name" value="SDR"/>
</dbReference>
<keyword evidence="3" id="KW-0753">Steroid metabolism</keyword>
<dbReference type="GO" id="GO:0032787">
    <property type="term" value="P:monocarboxylic acid metabolic process"/>
    <property type="evidence" value="ECO:0007669"/>
    <property type="project" value="UniProtKB-ARBA"/>
</dbReference>
<dbReference type="HOGENOM" id="CLU_010194_1_3_9"/>
<dbReference type="AlphaFoldDB" id="B8I8P9"/>
<evidence type="ECO:0000256" key="4">
    <source>
        <dbReference type="RuleBase" id="RU000363"/>
    </source>
</evidence>
<dbReference type="FunFam" id="3.40.50.720:FF:000173">
    <property type="entry name" value="3-oxoacyl-[acyl-carrier protein] reductase"/>
    <property type="match status" value="1"/>
</dbReference>
<evidence type="ECO:0000313" key="6">
    <source>
        <dbReference type="Proteomes" id="UP000001349"/>
    </source>
</evidence>
<protein>
    <submittedName>
        <fullName evidence="5">Short-chain dehydrogenase/reductase SDR</fullName>
    </submittedName>
</protein>
<dbReference type="Pfam" id="PF00106">
    <property type="entry name" value="adh_short"/>
    <property type="match status" value="1"/>
</dbReference>
<dbReference type="SUPFAM" id="SSF51735">
    <property type="entry name" value="NAD(P)-binding Rossmann-fold domains"/>
    <property type="match status" value="1"/>
</dbReference>
<name>B8I8P9_RUMCH</name>
<dbReference type="PANTHER" id="PTHR42879:SF2">
    <property type="entry name" value="3-OXOACYL-[ACYL-CARRIER-PROTEIN] REDUCTASE FABG"/>
    <property type="match status" value="1"/>
</dbReference>
<dbReference type="STRING" id="394503.Ccel_0911"/>
<dbReference type="InterPro" id="IPR036291">
    <property type="entry name" value="NAD(P)-bd_dom_sf"/>
</dbReference>
<keyword evidence="3" id="KW-0443">Lipid metabolism</keyword>
<dbReference type="GO" id="GO:0016491">
    <property type="term" value="F:oxidoreductase activity"/>
    <property type="evidence" value="ECO:0007669"/>
    <property type="project" value="UniProtKB-KW"/>
</dbReference>